<accession>A0AAV7XMA6</accession>
<evidence type="ECO:0000313" key="2">
    <source>
        <dbReference type="EMBL" id="KAJ1525549.1"/>
    </source>
</evidence>
<dbReference type="GO" id="GO:0016485">
    <property type="term" value="P:protein processing"/>
    <property type="evidence" value="ECO:0007669"/>
    <property type="project" value="TreeGrafter"/>
</dbReference>
<protein>
    <recommendedName>
        <fullName evidence="1">Peptidase M13 C-terminal domain-containing protein</fullName>
    </recommendedName>
</protein>
<feature type="domain" description="Peptidase M13 C-terminal" evidence="1">
    <location>
        <begin position="104"/>
        <end position="270"/>
    </location>
</feature>
<dbReference type="PANTHER" id="PTHR11733">
    <property type="entry name" value="ZINC METALLOPROTEASE FAMILY M13 NEPRILYSIN-RELATED"/>
    <property type="match status" value="1"/>
</dbReference>
<dbReference type="EMBL" id="JAPTSV010000008">
    <property type="protein sequence ID" value="KAJ1525549.1"/>
    <property type="molecule type" value="Genomic_DNA"/>
</dbReference>
<dbReference type="InterPro" id="IPR000718">
    <property type="entry name" value="Peptidase_M13"/>
</dbReference>
<dbReference type="CDD" id="cd08662">
    <property type="entry name" value="M13"/>
    <property type="match status" value="1"/>
</dbReference>
<dbReference type="PRINTS" id="PR00786">
    <property type="entry name" value="NEPRILYSIN"/>
</dbReference>
<keyword evidence="3" id="KW-1185">Reference proteome</keyword>
<sequence length="275" mass="31483">MLVEDISKDMSRLVEAADWMHSEARSSAKLKADNLQFIIGYPMDLLNDTFLDAQYKQNNLAVDSFLHNMMVVHKQIEEETFRKYRSEFKGADYTSVNAMVVEVNAYYVPNVLGLPLGILQEPVFNSERPQYMNYGGIGYVIGHESSHGFDENGRLVNHNGTLEMWWDEDTLSSFQEKVRCMVEQYSNITNKDTNVTVNGVLTQSENIADNVGIKLAYRAYQRHVAAHGPEPRIPLRFPDGSSLELSPNQMFWVSFAYFQCAKLSPQELDRTMRTE</sequence>
<evidence type="ECO:0000313" key="3">
    <source>
        <dbReference type="Proteomes" id="UP001075354"/>
    </source>
</evidence>
<dbReference type="AlphaFoldDB" id="A0AAV7XMA6"/>
<name>A0AAV7XMA6_9NEOP</name>
<organism evidence="2 3">
    <name type="scientific">Megalurothrips usitatus</name>
    <name type="common">bean blossom thrips</name>
    <dbReference type="NCBI Taxonomy" id="439358"/>
    <lineage>
        <taxon>Eukaryota</taxon>
        <taxon>Metazoa</taxon>
        <taxon>Ecdysozoa</taxon>
        <taxon>Arthropoda</taxon>
        <taxon>Hexapoda</taxon>
        <taxon>Insecta</taxon>
        <taxon>Pterygota</taxon>
        <taxon>Neoptera</taxon>
        <taxon>Paraneoptera</taxon>
        <taxon>Thysanoptera</taxon>
        <taxon>Terebrantia</taxon>
        <taxon>Thripoidea</taxon>
        <taxon>Thripidae</taxon>
        <taxon>Megalurothrips</taxon>
    </lineage>
</organism>
<comment type="caution">
    <text evidence="2">The sequence shown here is derived from an EMBL/GenBank/DDBJ whole genome shotgun (WGS) entry which is preliminary data.</text>
</comment>
<dbReference type="InterPro" id="IPR018497">
    <property type="entry name" value="Peptidase_M13_C"/>
</dbReference>
<reference evidence="2" key="1">
    <citation type="submission" date="2022-12" db="EMBL/GenBank/DDBJ databases">
        <title>Chromosome-level genome assembly of the bean flower thrips Megalurothrips usitatus.</title>
        <authorList>
            <person name="Ma L."/>
            <person name="Liu Q."/>
            <person name="Li H."/>
            <person name="Cai W."/>
        </authorList>
    </citation>
    <scope>NUCLEOTIDE SEQUENCE</scope>
    <source>
        <strain evidence="2">Cailab_2022a</strain>
    </source>
</reference>
<dbReference type="PROSITE" id="PS51885">
    <property type="entry name" value="NEPRILYSIN"/>
    <property type="match status" value="1"/>
</dbReference>
<dbReference type="GO" id="GO:0005886">
    <property type="term" value="C:plasma membrane"/>
    <property type="evidence" value="ECO:0007669"/>
    <property type="project" value="TreeGrafter"/>
</dbReference>
<gene>
    <name evidence="2" type="ORF">ONE63_010354</name>
</gene>
<dbReference type="GO" id="GO:0004222">
    <property type="term" value="F:metalloendopeptidase activity"/>
    <property type="evidence" value="ECO:0007669"/>
    <property type="project" value="InterPro"/>
</dbReference>
<dbReference type="PANTHER" id="PTHR11733:SF133">
    <property type="entry name" value="PHOSPHATE-REGULATING NEUTRAL ENDOPEPTIDASE PHEX"/>
    <property type="match status" value="1"/>
</dbReference>
<dbReference type="Proteomes" id="UP001075354">
    <property type="component" value="Chromosome 8"/>
</dbReference>
<dbReference type="SUPFAM" id="SSF55486">
    <property type="entry name" value="Metalloproteases ('zincins'), catalytic domain"/>
    <property type="match status" value="1"/>
</dbReference>
<proteinExistence type="predicted"/>
<dbReference type="InterPro" id="IPR024079">
    <property type="entry name" value="MetalloPept_cat_dom_sf"/>
</dbReference>
<evidence type="ECO:0000259" key="1">
    <source>
        <dbReference type="Pfam" id="PF01431"/>
    </source>
</evidence>
<dbReference type="Gene3D" id="3.40.390.10">
    <property type="entry name" value="Collagenase (Catalytic Domain)"/>
    <property type="match status" value="1"/>
</dbReference>
<dbReference type="Pfam" id="PF01431">
    <property type="entry name" value="Peptidase_M13"/>
    <property type="match status" value="1"/>
</dbReference>